<accession>A0A819Z3W9</accession>
<evidence type="ECO:0000259" key="2">
    <source>
        <dbReference type="Pfam" id="PF01370"/>
    </source>
</evidence>
<name>A0A819Z3W9_9BILA</name>
<dbReference type="Gene3D" id="3.40.50.720">
    <property type="entry name" value="NAD(P)-binding Rossmann-like Domain"/>
    <property type="match status" value="1"/>
</dbReference>
<dbReference type="InterPro" id="IPR001509">
    <property type="entry name" value="Epimerase_deHydtase"/>
</dbReference>
<organism evidence="3 4">
    <name type="scientific">Rotaria sordida</name>
    <dbReference type="NCBI Taxonomy" id="392033"/>
    <lineage>
        <taxon>Eukaryota</taxon>
        <taxon>Metazoa</taxon>
        <taxon>Spiralia</taxon>
        <taxon>Gnathifera</taxon>
        <taxon>Rotifera</taxon>
        <taxon>Eurotatoria</taxon>
        <taxon>Bdelloidea</taxon>
        <taxon>Philodinida</taxon>
        <taxon>Philodinidae</taxon>
        <taxon>Rotaria</taxon>
    </lineage>
</organism>
<dbReference type="EMBL" id="CAJOAX010015739">
    <property type="protein sequence ID" value="CAF4157838.1"/>
    <property type="molecule type" value="Genomic_DNA"/>
</dbReference>
<comment type="similarity">
    <text evidence="1">Belongs to the NAD(P)-dependent epimerase/dehydratase family.</text>
</comment>
<evidence type="ECO:0000313" key="4">
    <source>
        <dbReference type="Proteomes" id="UP000663823"/>
    </source>
</evidence>
<comment type="caution">
    <text evidence="3">The sequence shown here is derived from an EMBL/GenBank/DDBJ whole genome shotgun (WGS) entry which is preliminary data.</text>
</comment>
<dbReference type="PANTHER" id="PTHR43000">
    <property type="entry name" value="DTDP-D-GLUCOSE 4,6-DEHYDRATASE-RELATED"/>
    <property type="match status" value="1"/>
</dbReference>
<dbReference type="Pfam" id="PF01370">
    <property type="entry name" value="Epimerase"/>
    <property type="match status" value="1"/>
</dbReference>
<dbReference type="Proteomes" id="UP000663823">
    <property type="component" value="Unassembled WGS sequence"/>
</dbReference>
<dbReference type="AlphaFoldDB" id="A0A819Z3W9"/>
<gene>
    <name evidence="3" type="ORF">OTI717_LOCUS36559</name>
</gene>
<protein>
    <recommendedName>
        <fullName evidence="2">NAD-dependent epimerase/dehydratase domain-containing protein</fullName>
    </recommendedName>
</protein>
<evidence type="ECO:0000256" key="1">
    <source>
        <dbReference type="ARBA" id="ARBA00007637"/>
    </source>
</evidence>
<proteinExistence type="inferred from homology"/>
<reference evidence="3" key="1">
    <citation type="submission" date="2021-02" db="EMBL/GenBank/DDBJ databases">
        <authorList>
            <person name="Nowell W R."/>
        </authorList>
    </citation>
    <scope>NUCLEOTIDE SEQUENCE</scope>
</reference>
<dbReference type="SUPFAM" id="SSF51735">
    <property type="entry name" value="NAD(P)-binding Rossmann-fold domains"/>
    <property type="match status" value="1"/>
</dbReference>
<evidence type="ECO:0000313" key="3">
    <source>
        <dbReference type="EMBL" id="CAF4157838.1"/>
    </source>
</evidence>
<feature type="non-terminal residue" evidence="3">
    <location>
        <position position="139"/>
    </location>
</feature>
<feature type="domain" description="NAD-dependent epimerase/dehydratase" evidence="2">
    <location>
        <begin position="5"/>
        <end position="136"/>
    </location>
</feature>
<dbReference type="InterPro" id="IPR036291">
    <property type="entry name" value="NAD(P)-bd_dom_sf"/>
</dbReference>
<sequence length="139" mass="15734">MVKKILITGASGLIAGTLIKHLLKNPNYDVYGIDKHIGLSTRYQLENTPITEGQQPILPSKEKFYVCDITDENQISRIIQENQIKIIIHLAALLEADTVEKINHINCYGTKLLFDIATKQEHMEMIIYASSIMTVFGYL</sequence>